<dbReference type="Proteomes" id="UP000003781">
    <property type="component" value="Unassembled WGS sequence"/>
</dbReference>
<organism evidence="1 2">
    <name type="scientific">Crocosphaera chwakensis CCY0110</name>
    <dbReference type="NCBI Taxonomy" id="391612"/>
    <lineage>
        <taxon>Bacteria</taxon>
        <taxon>Bacillati</taxon>
        <taxon>Cyanobacteriota</taxon>
        <taxon>Cyanophyceae</taxon>
        <taxon>Oscillatoriophycideae</taxon>
        <taxon>Chroococcales</taxon>
        <taxon>Aphanothecaceae</taxon>
        <taxon>Crocosphaera</taxon>
        <taxon>Crocosphaera chwakensis</taxon>
    </lineage>
</organism>
<reference evidence="1 2" key="1">
    <citation type="submission" date="2007-03" db="EMBL/GenBank/DDBJ databases">
        <authorList>
            <person name="Stal L."/>
            <person name="Ferriera S."/>
            <person name="Johnson J."/>
            <person name="Kravitz S."/>
            <person name="Beeson K."/>
            <person name="Sutton G."/>
            <person name="Rogers Y.-H."/>
            <person name="Friedman R."/>
            <person name="Frazier M."/>
            <person name="Venter J.C."/>
        </authorList>
    </citation>
    <scope>NUCLEOTIDE SEQUENCE [LARGE SCALE GENOMIC DNA]</scope>
    <source>
        <strain evidence="1 2">CCY0110</strain>
    </source>
</reference>
<sequence>MHLRRQTSKRGWFLQGENSQCLDSLGERWSHQTNGL</sequence>
<name>A3IJA1_9CHRO</name>
<gene>
    <name evidence="1" type="ORF">CY0110_18847</name>
</gene>
<protein>
    <submittedName>
        <fullName evidence="1">Uncharacterized protein</fullName>
    </submittedName>
</protein>
<comment type="caution">
    <text evidence="1">The sequence shown here is derived from an EMBL/GenBank/DDBJ whole genome shotgun (WGS) entry which is preliminary data.</text>
</comment>
<accession>A3IJA1</accession>
<proteinExistence type="predicted"/>
<dbReference type="EMBL" id="AAXW01000002">
    <property type="protein sequence ID" value="EAZ93883.1"/>
    <property type="molecule type" value="Genomic_DNA"/>
</dbReference>
<evidence type="ECO:0000313" key="1">
    <source>
        <dbReference type="EMBL" id="EAZ93883.1"/>
    </source>
</evidence>
<dbReference type="AlphaFoldDB" id="A3IJA1"/>
<evidence type="ECO:0000313" key="2">
    <source>
        <dbReference type="Proteomes" id="UP000003781"/>
    </source>
</evidence>
<keyword evidence="2" id="KW-1185">Reference proteome</keyword>